<dbReference type="RefSeq" id="YP_009118853.1">
    <property type="nucleotide sequence ID" value="NC_025425.1"/>
</dbReference>
<proteinExistence type="predicted"/>
<gene>
    <name evidence="2" type="ORF">BN201_0170</name>
</gene>
<keyword evidence="3" id="KW-1185">Reference proteome</keyword>
<protein>
    <submittedName>
        <fullName evidence="2">Uncharacterized protein</fullName>
    </submittedName>
</protein>
<evidence type="ECO:0000313" key="2">
    <source>
        <dbReference type="EMBL" id="CEO90773.1"/>
    </source>
</evidence>
<dbReference type="Proteomes" id="UP000203896">
    <property type="component" value="Segment"/>
</dbReference>
<evidence type="ECO:0000313" key="3">
    <source>
        <dbReference type="Proteomes" id="UP000203896"/>
    </source>
</evidence>
<sequence>MNEISRLIEVTPLSVYILVLVSTMVYQLVACHVWKSENAFIRFIGTIMIQFPVLITILLIVNGAK</sequence>
<feature type="transmembrane region" description="Helical" evidence="1">
    <location>
        <begin position="7"/>
        <end position="28"/>
    </location>
</feature>
<organism evidence="2 3">
    <name type="scientific">Enterobacteria phage GEC-3S</name>
    <dbReference type="NCBI Taxonomy" id="1222338"/>
    <lineage>
        <taxon>Viruses</taxon>
        <taxon>Duplodnaviria</taxon>
        <taxon>Heunggongvirae</taxon>
        <taxon>Uroviricota</taxon>
        <taxon>Caudoviricetes</taxon>
        <taxon>Pantevenvirales</taxon>
        <taxon>Straboviridae</taxon>
        <taxon>Krischvirus</taxon>
        <taxon>Krischvirus gec3s</taxon>
    </lineage>
</organism>
<evidence type="ECO:0000256" key="1">
    <source>
        <dbReference type="SAM" id="Phobius"/>
    </source>
</evidence>
<name>A0A0B7MRL4_9CAUD</name>
<keyword evidence="1" id="KW-0472">Membrane</keyword>
<feature type="transmembrane region" description="Helical" evidence="1">
    <location>
        <begin position="40"/>
        <end position="61"/>
    </location>
</feature>
<keyword evidence="1" id="KW-1133">Transmembrane helix</keyword>
<dbReference type="KEGG" id="vg:23301208"/>
<reference evidence="2 3" key="1">
    <citation type="submission" date="2012-08" db="EMBL/GenBank/DDBJ databases">
        <title>Selection and characterization of a candidate therapeutic bacteriophage that lyses the German Escherichia coli O104:H4 outbreak strain.</title>
        <authorList>
            <person name="Merabishvilli M."/>
            <person name="De Vos D."/>
            <person name="Verbeken G."/>
            <person name="Kropinski A."/>
            <person name="Vandenheuvel D."/>
            <person name="Lavigne R."/>
            <person name="Wattiau P."/>
            <person name="Mast J."/>
            <person name="Ragimbeau C."/>
            <person name="Mossong J."/>
            <person name="Scheres J."/>
            <person name="Chanishvili N."/>
            <person name="Vaneechoutte M."/>
            <person name="Pirnay J.P."/>
        </authorList>
    </citation>
    <scope>NUCLEOTIDE SEQUENCE [LARGE SCALE GENOMIC DNA]</scope>
</reference>
<keyword evidence="1" id="KW-0812">Transmembrane</keyword>
<accession>A0A0B7MRL4</accession>
<dbReference type="GeneID" id="23301208"/>
<dbReference type="EMBL" id="HE978309">
    <property type="protein sequence ID" value="CEO90773.1"/>
    <property type="molecule type" value="Genomic_DNA"/>
</dbReference>